<name>A0A0D0H662_9MICO</name>
<dbReference type="AlphaFoldDB" id="A0A0D0H662"/>
<evidence type="ECO:0000259" key="7">
    <source>
        <dbReference type="PROSITE" id="PS50110"/>
    </source>
</evidence>
<evidence type="ECO:0008006" key="10">
    <source>
        <dbReference type="Google" id="ProtNLM"/>
    </source>
</evidence>
<keyword evidence="4" id="KW-0804">Transcription</keyword>
<dbReference type="SUPFAM" id="SSF46894">
    <property type="entry name" value="C-terminal effector domain of the bipartite response regulators"/>
    <property type="match status" value="1"/>
</dbReference>
<keyword evidence="3" id="KW-0238">DNA-binding</keyword>
<evidence type="ECO:0000313" key="9">
    <source>
        <dbReference type="Proteomes" id="UP000032120"/>
    </source>
</evidence>
<dbReference type="PRINTS" id="PR00038">
    <property type="entry name" value="HTHLUXR"/>
</dbReference>
<dbReference type="SMART" id="SM00448">
    <property type="entry name" value="REC"/>
    <property type="match status" value="1"/>
</dbReference>
<dbReference type="PANTHER" id="PTHR43214">
    <property type="entry name" value="TWO-COMPONENT RESPONSE REGULATOR"/>
    <property type="match status" value="1"/>
</dbReference>
<evidence type="ECO:0000256" key="3">
    <source>
        <dbReference type="ARBA" id="ARBA00023125"/>
    </source>
</evidence>
<evidence type="ECO:0000256" key="4">
    <source>
        <dbReference type="ARBA" id="ARBA00023163"/>
    </source>
</evidence>
<sequence>MNTPIRVVVADDHEAVRSGVVAILHTGDDIEVVAEAGNGFDALAACHRERPDVAILDLRMPGTDGVWATERITAETATRVLVLTTYDSGELLASALAAGAHGYLLKSTSGGDLIEAVRHVAAERHVLDPVVTGSVIAGFAAAQRGAGASAESGTGSAAQRGADAPAVAWLSELTPREREVLALLVLGLTNQQIADELHVGLTTAKTHVGALYAKSGATSRVQLAALGADL</sequence>
<dbReference type="OrthoDB" id="9808843at2"/>
<dbReference type="InterPro" id="IPR039420">
    <property type="entry name" value="WalR-like"/>
</dbReference>
<dbReference type="InterPro" id="IPR011006">
    <property type="entry name" value="CheY-like_superfamily"/>
</dbReference>
<evidence type="ECO:0000256" key="2">
    <source>
        <dbReference type="ARBA" id="ARBA00023015"/>
    </source>
</evidence>
<protein>
    <recommendedName>
        <fullName evidence="10">LuxR family two component transcriptional regulator</fullName>
    </recommendedName>
</protein>
<feature type="domain" description="HTH luxR-type" evidence="6">
    <location>
        <begin position="166"/>
        <end position="230"/>
    </location>
</feature>
<dbReference type="GO" id="GO:0006355">
    <property type="term" value="P:regulation of DNA-templated transcription"/>
    <property type="evidence" value="ECO:0007669"/>
    <property type="project" value="InterPro"/>
</dbReference>
<organism evidence="8 9">
    <name type="scientific">Leucobacter komagatae</name>
    <dbReference type="NCBI Taxonomy" id="55969"/>
    <lineage>
        <taxon>Bacteria</taxon>
        <taxon>Bacillati</taxon>
        <taxon>Actinomycetota</taxon>
        <taxon>Actinomycetes</taxon>
        <taxon>Micrococcales</taxon>
        <taxon>Microbacteriaceae</taxon>
        <taxon>Leucobacter</taxon>
    </lineage>
</organism>
<dbReference type="PROSITE" id="PS50043">
    <property type="entry name" value="HTH_LUXR_2"/>
    <property type="match status" value="1"/>
</dbReference>
<dbReference type="InterPro" id="IPR058245">
    <property type="entry name" value="NreC/VraR/RcsB-like_REC"/>
</dbReference>
<dbReference type="InterPro" id="IPR000792">
    <property type="entry name" value="Tscrpt_reg_LuxR_C"/>
</dbReference>
<dbReference type="EMBL" id="JXSQ01000008">
    <property type="protein sequence ID" value="KIP52635.1"/>
    <property type="molecule type" value="Genomic_DNA"/>
</dbReference>
<dbReference type="RefSeq" id="WP_042543863.1">
    <property type="nucleotide sequence ID" value="NZ_JXSQ01000008.1"/>
</dbReference>
<feature type="domain" description="Response regulatory" evidence="7">
    <location>
        <begin position="6"/>
        <end position="121"/>
    </location>
</feature>
<dbReference type="CDD" id="cd17535">
    <property type="entry name" value="REC_NarL-like"/>
    <property type="match status" value="1"/>
</dbReference>
<dbReference type="Proteomes" id="UP000032120">
    <property type="component" value="Unassembled WGS sequence"/>
</dbReference>
<gene>
    <name evidence="8" type="ORF">SD72_07660</name>
</gene>
<dbReference type="GO" id="GO:0003677">
    <property type="term" value="F:DNA binding"/>
    <property type="evidence" value="ECO:0007669"/>
    <property type="project" value="UniProtKB-KW"/>
</dbReference>
<dbReference type="SMART" id="SM00421">
    <property type="entry name" value="HTH_LUXR"/>
    <property type="match status" value="1"/>
</dbReference>
<dbReference type="CDD" id="cd06170">
    <property type="entry name" value="LuxR_C_like"/>
    <property type="match status" value="1"/>
</dbReference>
<evidence type="ECO:0000256" key="1">
    <source>
        <dbReference type="ARBA" id="ARBA00022553"/>
    </source>
</evidence>
<keyword evidence="9" id="KW-1185">Reference proteome</keyword>
<dbReference type="InterPro" id="IPR001789">
    <property type="entry name" value="Sig_transdc_resp-reg_receiver"/>
</dbReference>
<dbReference type="PANTHER" id="PTHR43214:SF24">
    <property type="entry name" value="TRANSCRIPTIONAL REGULATORY PROTEIN NARL-RELATED"/>
    <property type="match status" value="1"/>
</dbReference>
<feature type="modified residue" description="4-aspartylphosphate" evidence="5">
    <location>
        <position position="57"/>
    </location>
</feature>
<dbReference type="SUPFAM" id="SSF52172">
    <property type="entry name" value="CheY-like"/>
    <property type="match status" value="1"/>
</dbReference>
<dbReference type="GO" id="GO:0000160">
    <property type="term" value="P:phosphorelay signal transduction system"/>
    <property type="evidence" value="ECO:0007669"/>
    <property type="project" value="InterPro"/>
</dbReference>
<keyword evidence="1 5" id="KW-0597">Phosphoprotein</keyword>
<dbReference type="InterPro" id="IPR016032">
    <property type="entry name" value="Sig_transdc_resp-reg_C-effctor"/>
</dbReference>
<evidence type="ECO:0000256" key="5">
    <source>
        <dbReference type="PROSITE-ProRule" id="PRU00169"/>
    </source>
</evidence>
<proteinExistence type="predicted"/>
<dbReference type="Pfam" id="PF00072">
    <property type="entry name" value="Response_reg"/>
    <property type="match status" value="1"/>
</dbReference>
<dbReference type="PROSITE" id="PS50110">
    <property type="entry name" value="RESPONSE_REGULATORY"/>
    <property type="match status" value="1"/>
</dbReference>
<comment type="caution">
    <text evidence="8">The sequence shown here is derived from an EMBL/GenBank/DDBJ whole genome shotgun (WGS) entry which is preliminary data.</text>
</comment>
<evidence type="ECO:0000313" key="8">
    <source>
        <dbReference type="EMBL" id="KIP52635.1"/>
    </source>
</evidence>
<dbReference type="Gene3D" id="3.40.50.2300">
    <property type="match status" value="1"/>
</dbReference>
<keyword evidence="2" id="KW-0805">Transcription regulation</keyword>
<dbReference type="Pfam" id="PF00196">
    <property type="entry name" value="GerE"/>
    <property type="match status" value="1"/>
</dbReference>
<evidence type="ECO:0000259" key="6">
    <source>
        <dbReference type="PROSITE" id="PS50043"/>
    </source>
</evidence>
<accession>A0A0D0H662</accession>
<reference evidence="8 9" key="1">
    <citation type="submission" date="2015-01" db="EMBL/GenBank/DDBJ databases">
        <title>Draft genome sequence of Leucobacter komagatae strain VKM ST2845.</title>
        <authorList>
            <person name="Karlyshev A.V."/>
            <person name="Kudryashova E.B."/>
        </authorList>
    </citation>
    <scope>NUCLEOTIDE SEQUENCE [LARGE SCALE GENOMIC DNA]</scope>
    <source>
        <strain evidence="8 9">VKM ST2845</strain>
    </source>
</reference>